<accession>A0A512PGS0</accession>
<comment type="caution">
    <text evidence="1">The sequence shown here is derived from an EMBL/GenBank/DDBJ whole genome shotgun (WGS) entry which is preliminary data.</text>
</comment>
<dbReference type="Proteomes" id="UP000321798">
    <property type="component" value="Unassembled WGS sequence"/>
</dbReference>
<keyword evidence="2" id="KW-1185">Reference proteome</keyword>
<protein>
    <submittedName>
        <fullName evidence="1">Uncharacterized protein</fullName>
    </submittedName>
</protein>
<evidence type="ECO:0000313" key="1">
    <source>
        <dbReference type="EMBL" id="GEP70394.1"/>
    </source>
</evidence>
<gene>
    <name evidence="1" type="ORF">CSO01_31090</name>
</gene>
<dbReference type="EMBL" id="BKAL01000013">
    <property type="protein sequence ID" value="GEP70394.1"/>
    <property type="molecule type" value="Genomic_DNA"/>
</dbReference>
<organism evidence="1 2">
    <name type="scientific">Cellulomonas soli</name>
    <dbReference type="NCBI Taxonomy" id="931535"/>
    <lineage>
        <taxon>Bacteria</taxon>
        <taxon>Bacillati</taxon>
        <taxon>Actinomycetota</taxon>
        <taxon>Actinomycetes</taxon>
        <taxon>Micrococcales</taxon>
        <taxon>Cellulomonadaceae</taxon>
        <taxon>Cellulomonas</taxon>
    </lineage>
</organism>
<proteinExistence type="predicted"/>
<name>A0A512PGS0_9CELL</name>
<dbReference type="AlphaFoldDB" id="A0A512PGS0"/>
<reference evidence="1 2" key="1">
    <citation type="submission" date="2019-07" db="EMBL/GenBank/DDBJ databases">
        <title>Whole genome shotgun sequence of Cellulomonas soli NBRC 109434.</title>
        <authorList>
            <person name="Hosoyama A."/>
            <person name="Uohara A."/>
            <person name="Ohji S."/>
            <person name="Ichikawa N."/>
        </authorList>
    </citation>
    <scope>NUCLEOTIDE SEQUENCE [LARGE SCALE GENOMIC DNA]</scope>
    <source>
        <strain evidence="1 2">NBRC 109434</strain>
    </source>
</reference>
<sequence>MVGVGALGGEGLVEPHHAALREQDPWLDRKVRRGGAVQLSNLPGRVGRGVSVATYRVAQRVVGFS</sequence>
<evidence type="ECO:0000313" key="2">
    <source>
        <dbReference type="Proteomes" id="UP000321798"/>
    </source>
</evidence>